<feature type="signal peptide" evidence="1">
    <location>
        <begin position="1"/>
        <end position="15"/>
    </location>
</feature>
<protein>
    <submittedName>
        <fullName evidence="2">Uncharacterized protein</fullName>
    </submittedName>
</protein>
<evidence type="ECO:0000256" key="1">
    <source>
        <dbReference type="SAM" id="SignalP"/>
    </source>
</evidence>
<reference evidence="2" key="1">
    <citation type="journal article" date="2019" name="BMC Genomics">
        <title>A new reference genome for Sorghum bicolor reveals high levels of sequence similarity between sweet and grain genotypes: implications for the genetics of sugar metabolism.</title>
        <authorList>
            <person name="Cooper E.A."/>
            <person name="Brenton Z.W."/>
            <person name="Flinn B.S."/>
            <person name="Jenkins J."/>
            <person name="Shu S."/>
            <person name="Flowers D."/>
            <person name="Luo F."/>
            <person name="Wang Y."/>
            <person name="Xia P."/>
            <person name="Barry K."/>
            <person name="Daum C."/>
            <person name="Lipzen A."/>
            <person name="Yoshinaga Y."/>
            <person name="Schmutz J."/>
            <person name="Saski C."/>
            <person name="Vermerris W."/>
            <person name="Kresovich S."/>
        </authorList>
    </citation>
    <scope>NUCLEOTIDE SEQUENCE</scope>
</reference>
<feature type="chain" id="PRO_5037367691" evidence="1">
    <location>
        <begin position="16"/>
        <end position="90"/>
    </location>
</feature>
<comment type="caution">
    <text evidence="2">The sequence shown here is derived from an EMBL/GenBank/DDBJ whole genome shotgun (WGS) entry which is preliminary data.</text>
</comment>
<gene>
    <name evidence="2" type="ORF">BDA96_07G189900</name>
</gene>
<dbReference type="Proteomes" id="UP000807115">
    <property type="component" value="Chromosome 7"/>
</dbReference>
<sequence>MLYCLFLIIDCGTKSTPAPAAVPDDTPLKDLITKSPTGTSHAHRKLFRENTLTEKETIADQNLNAKGIIRITTMVQLIHYCSAKEKKVKL</sequence>
<keyword evidence="1" id="KW-0732">Signal</keyword>
<dbReference type="EMBL" id="CM027686">
    <property type="protein sequence ID" value="KAG0524198.1"/>
    <property type="molecule type" value="Genomic_DNA"/>
</dbReference>
<accession>A0A921QLJ8</accession>
<organism evidence="2 3">
    <name type="scientific">Sorghum bicolor</name>
    <name type="common">Sorghum</name>
    <name type="synonym">Sorghum vulgare</name>
    <dbReference type="NCBI Taxonomy" id="4558"/>
    <lineage>
        <taxon>Eukaryota</taxon>
        <taxon>Viridiplantae</taxon>
        <taxon>Streptophyta</taxon>
        <taxon>Embryophyta</taxon>
        <taxon>Tracheophyta</taxon>
        <taxon>Spermatophyta</taxon>
        <taxon>Magnoliopsida</taxon>
        <taxon>Liliopsida</taxon>
        <taxon>Poales</taxon>
        <taxon>Poaceae</taxon>
        <taxon>PACMAD clade</taxon>
        <taxon>Panicoideae</taxon>
        <taxon>Andropogonodae</taxon>
        <taxon>Andropogoneae</taxon>
        <taxon>Sorghinae</taxon>
        <taxon>Sorghum</taxon>
    </lineage>
</organism>
<dbReference type="AlphaFoldDB" id="A0A921QLJ8"/>
<evidence type="ECO:0000313" key="3">
    <source>
        <dbReference type="Proteomes" id="UP000807115"/>
    </source>
</evidence>
<proteinExistence type="predicted"/>
<name>A0A921QLJ8_SORBI</name>
<evidence type="ECO:0000313" key="2">
    <source>
        <dbReference type="EMBL" id="KAG0524198.1"/>
    </source>
</evidence>
<reference evidence="2" key="2">
    <citation type="submission" date="2020-10" db="EMBL/GenBank/DDBJ databases">
        <authorList>
            <person name="Cooper E.A."/>
            <person name="Brenton Z.W."/>
            <person name="Flinn B.S."/>
            <person name="Jenkins J."/>
            <person name="Shu S."/>
            <person name="Flowers D."/>
            <person name="Luo F."/>
            <person name="Wang Y."/>
            <person name="Xia P."/>
            <person name="Barry K."/>
            <person name="Daum C."/>
            <person name="Lipzen A."/>
            <person name="Yoshinaga Y."/>
            <person name="Schmutz J."/>
            <person name="Saski C."/>
            <person name="Vermerris W."/>
            <person name="Kresovich S."/>
        </authorList>
    </citation>
    <scope>NUCLEOTIDE SEQUENCE</scope>
</reference>